<evidence type="ECO:0000313" key="2">
    <source>
        <dbReference type="EMBL" id="HGE98969.1"/>
    </source>
</evidence>
<name>A0A7C3UUJ8_UNCW3</name>
<proteinExistence type="predicted"/>
<gene>
    <name evidence="2" type="ORF">ENX07_02705</name>
</gene>
<dbReference type="PANTHER" id="PTHR35867">
    <property type="entry name" value="PROTEIN RSEC"/>
    <property type="match status" value="1"/>
</dbReference>
<evidence type="ECO:0000256" key="1">
    <source>
        <dbReference type="SAM" id="Phobius"/>
    </source>
</evidence>
<keyword evidence="1" id="KW-0472">Membrane</keyword>
<evidence type="ECO:0008006" key="3">
    <source>
        <dbReference type="Google" id="ProtNLM"/>
    </source>
</evidence>
<organism evidence="2">
    <name type="scientific">candidate division WOR-3 bacterium</name>
    <dbReference type="NCBI Taxonomy" id="2052148"/>
    <lineage>
        <taxon>Bacteria</taxon>
        <taxon>Bacteria division WOR-3</taxon>
    </lineage>
</organism>
<dbReference type="PANTHER" id="PTHR35867:SF1">
    <property type="entry name" value="PROTEIN RSEC"/>
    <property type="match status" value="1"/>
</dbReference>
<keyword evidence="1" id="KW-1133">Transmembrane helix</keyword>
<protein>
    <recommendedName>
        <fullName evidence="3">SoxR reducing system RseC family protein</fullName>
    </recommendedName>
</protein>
<sequence>MEEIGRIKMIKGRHALVEIKPTTFCRQCGNQSGCAVFNSSGTKLISAKNLIGAKEGEWVKVVFSEKKEVLSSIILFLFPVFALIIGVILAGILGGIISFGFAFFLLRMVDNYLLKKEVFLPEVVSVIKEEEK</sequence>
<reference evidence="2" key="1">
    <citation type="journal article" date="2020" name="mSystems">
        <title>Genome- and Community-Level Interaction Insights into Carbon Utilization and Element Cycling Functions of Hydrothermarchaeota in Hydrothermal Sediment.</title>
        <authorList>
            <person name="Zhou Z."/>
            <person name="Liu Y."/>
            <person name="Xu W."/>
            <person name="Pan J."/>
            <person name="Luo Z.H."/>
            <person name="Li M."/>
        </authorList>
    </citation>
    <scope>NUCLEOTIDE SEQUENCE [LARGE SCALE GENOMIC DNA]</scope>
    <source>
        <strain evidence="2">SpSt-906</strain>
    </source>
</reference>
<accession>A0A7C3UUJ8</accession>
<keyword evidence="1" id="KW-0812">Transmembrane</keyword>
<dbReference type="Pfam" id="PF04246">
    <property type="entry name" value="RseC_MucC"/>
    <property type="match status" value="1"/>
</dbReference>
<dbReference type="EMBL" id="DTMQ01000017">
    <property type="protein sequence ID" value="HGE98969.1"/>
    <property type="molecule type" value="Genomic_DNA"/>
</dbReference>
<feature type="transmembrane region" description="Helical" evidence="1">
    <location>
        <begin position="73"/>
        <end position="106"/>
    </location>
</feature>
<dbReference type="AlphaFoldDB" id="A0A7C3UUJ8"/>
<comment type="caution">
    <text evidence="2">The sequence shown here is derived from an EMBL/GenBank/DDBJ whole genome shotgun (WGS) entry which is preliminary data.</text>
</comment>
<dbReference type="InterPro" id="IPR007359">
    <property type="entry name" value="SigmaE_reg_RseC_MucC"/>
</dbReference>